<dbReference type="EMBL" id="JBAHYK010000079">
    <property type="protein sequence ID" value="KAL0578907.1"/>
    <property type="molecule type" value="Genomic_DNA"/>
</dbReference>
<feature type="domain" description="Myb-like" evidence="2">
    <location>
        <begin position="18"/>
        <end position="71"/>
    </location>
</feature>
<dbReference type="PROSITE" id="PS51294">
    <property type="entry name" value="HTH_MYB"/>
    <property type="match status" value="1"/>
</dbReference>
<proteinExistence type="predicted"/>
<evidence type="ECO:0000259" key="3">
    <source>
        <dbReference type="PROSITE" id="PS51293"/>
    </source>
</evidence>
<evidence type="ECO:0000313" key="5">
    <source>
        <dbReference type="EMBL" id="KAL0578907.1"/>
    </source>
</evidence>
<dbReference type="PROSITE" id="PS51293">
    <property type="entry name" value="SANT"/>
    <property type="match status" value="1"/>
</dbReference>
<dbReference type="SMART" id="SM00717">
    <property type="entry name" value="SANT"/>
    <property type="match status" value="1"/>
</dbReference>
<dbReference type="InterPro" id="IPR017884">
    <property type="entry name" value="SANT_dom"/>
</dbReference>
<dbReference type="SUPFAM" id="SSF46689">
    <property type="entry name" value="Homeodomain-like"/>
    <property type="match status" value="1"/>
</dbReference>
<organism evidence="5 6">
    <name type="scientific">Marasmius crinis-equi</name>
    <dbReference type="NCBI Taxonomy" id="585013"/>
    <lineage>
        <taxon>Eukaryota</taxon>
        <taxon>Fungi</taxon>
        <taxon>Dikarya</taxon>
        <taxon>Basidiomycota</taxon>
        <taxon>Agaricomycotina</taxon>
        <taxon>Agaricomycetes</taxon>
        <taxon>Agaricomycetidae</taxon>
        <taxon>Agaricales</taxon>
        <taxon>Marasmiineae</taxon>
        <taxon>Marasmiaceae</taxon>
        <taxon>Marasmius</taxon>
    </lineage>
</organism>
<evidence type="ECO:0000256" key="1">
    <source>
        <dbReference type="SAM" id="MobiDB-lite"/>
    </source>
</evidence>
<dbReference type="InterPro" id="IPR017930">
    <property type="entry name" value="Myb_dom"/>
</dbReference>
<dbReference type="CDD" id="cd00167">
    <property type="entry name" value="SANT"/>
    <property type="match status" value="1"/>
</dbReference>
<feature type="domain" description="HTH myb-type" evidence="4">
    <location>
        <begin position="18"/>
        <end position="76"/>
    </location>
</feature>
<dbReference type="InterPro" id="IPR009057">
    <property type="entry name" value="Homeodomain-like_sf"/>
</dbReference>
<evidence type="ECO:0000259" key="4">
    <source>
        <dbReference type="PROSITE" id="PS51294"/>
    </source>
</evidence>
<reference evidence="5 6" key="1">
    <citation type="submission" date="2024-02" db="EMBL/GenBank/DDBJ databases">
        <title>A draft genome for the cacao thread blight pathogen Marasmius crinis-equi.</title>
        <authorList>
            <person name="Cohen S.P."/>
            <person name="Baruah I.K."/>
            <person name="Amoako-Attah I."/>
            <person name="Bukari Y."/>
            <person name="Meinhardt L.W."/>
            <person name="Bailey B.A."/>
        </authorList>
    </citation>
    <scope>NUCLEOTIDE SEQUENCE [LARGE SCALE GENOMIC DNA]</scope>
    <source>
        <strain evidence="5 6">GH-76</strain>
    </source>
</reference>
<dbReference type="Proteomes" id="UP001465976">
    <property type="component" value="Unassembled WGS sequence"/>
</dbReference>
<feature type="domain" description="SANT" evidence="3">
    <location>
        <begin position="21"/>
        <end position="49"/>
    </location>
</feature>
<feature type="compositionally biased region" description="Basic and acidic residues" evidence="1">
    <location>
        <begin position="247"/>
        <end position="261"/>
    </location>
</feature>
<accession>A0ABR3FU66</accession>
<sequence>MSLRLAIARSLKPQRLPASRLRSGKWSDEEDQQLLHGIGKYGDNWSLIATMDALNGASSDTECRKRWHARKLKPVVKRSSIRSRIQVTPNPITPCAEFVHVTPIPIDDNESLAQVQTKAVTATSGMVISSFQARPVPIPDQRTIFSLDLETETSSGSGVLISHSALKIQDPKDGPNIKQTQNNDLHCARCVHFLKECSIYRNSSACRGCRTNCGCSCIKAVEHMLAMDILGLSQQQPNALPDTMFDNDDRKSEHRQRERPHSSCLALSTNDEANGEAAVYIPVSEPQMEQRQGSGEYDTEWGELMYPSDYLDEKIL</sequence>
<gene>
    <name evidence="5" type="ORF">V5O48_003098</name>
</gene>
<dbReference type="PROSITE" id="PS50090">
    <property type="entry name" value="MYB_LIKE"/>
    <property type="match status" value="1"/>
</dbReference>
<dbReference type="Pfam" id="PF00249">
    <property type="entry name" value="Myb_DNA-binding"/>
    <property type="match status" value="1"/>
</dbReference>
<comment type="caution">
    <text evidence="5">The sequence shown here is derived from an EMBL/GenBank/DDBJ whole genome shotgun (WGS) entry which is preliminary data.</text>
</comment>
<dbReference type="InterPro" id="IPR001005">
    <property type="entry name" value="SANT/Myb"/>
</dbReference>
<evidence type="ECO:0000259" key="2">
    <source>
        <dbReference type="PROSITE" id="PS50090"/>
    </source>
</evidence>
<feature type="region of interest" description="Disordered" evidence="1">
    <location>
        <begin position="237"/>
        <end position="267"/>
    </location>
</feature>
<keyword evidence="6" id="KW-1185">Reference proteome</keyword>
<evidence type="ECO:0000313" key="6">
    <source>
        <dbReference type="Proteomes" id="UP001465976"/>
    </source>
</evidence>
<name>A0ABR3FU66_9AGAR</name>
<protein>
    <submittedName>
        <fullName evidence="5">Uncharacterized protein</fullName>
    </submittedName>
</protein>
<dbReference type="Gene3D" id="1.10.10.60">
    <property type="entry name" value="Homeodomain-like"/>
    <property type="match status" value="1"/>
</dbReference>